<reference evidence="1 2" key="1">
    <citation type="journal article" date="2011" name="PLoS ONE">
        <title>The entomopathogenic bacterial endosymbionts xenorhabdus and photorhabdus: convergent lifestyles from divergent genomes.</title>
        <authorList>
            <person name="Chaston J.M."/>
            <person name="Suen G."/>
            <person name="Tucker S.L."/>
            <person name="Andersen A.W."/>
            <person name="Bhasin A."/>
            <person name="Bode E."/>
            <person name="Bode H.B."/>
            <person name="Brachmann A.O."/>
            <person name="Cowles C.E."/>
            <person name="Cowles K.N."/>
            <person name="Darby C."/>
            <person name="de Leon L."/>
            <person name="Drace K."/>
            <person name="Du Z."/>
            <person name="Givaudan A."/>
            <person name="Herbert Tran E.E."/>
            <person name="Jewell K.A."/>
            <person name="Knack J.J."/>
            <person name="Krasomil-Osterfeld K.C."/>
            <person name="Kukor R."/>
            <person name="Lanois A."/>
            <person name="Latreille P."/>
            <person name="Leimgruber N.K."/>
            <person name="Lipke C.M."/>
            <person name="Liu R."/>
            <person name="Lu X."/>
            <person name="Martens E.C."/>
            <person name="Marri P.R."/>
            <person name="Medigue C."/>
            <person name="Menard M.L."/>
            <person name="Miller N.M."/>
            <person name="Morales-Soto N."/>
            <person name="Norton S."/>
            <person name="Ogier J.C."/>
            <person name="Orchard S.S."/>
            <person name="Park D."/>
            <person name="Park Y."/>
            <person name="Qurollo B.A."/>
            <person name="Sugar D.R."/>
            <person name="Richards G.R."/>
            <person name="Rouy Z."/>
            <person name="Slominski B."/>
            <person name="Slominski K."/>
            <person name="Snyder H."/>
            <person name="Tjaden B.C."/>
            <person name="van der Hoeven R."/>
            <person name="Welch R.D."/>
            <person name="Wheeler C."/>
            <person name="Xiang B."/>
            <person name="Barbazuk B."/>
            <person name="Gaudriault S."/>
            <person name="Goodner B."/>
            <person name="Slater S.C."/>
            <person name="Forst S."/>
            <person name="Goldman B.S."/>
            <person name="Goodrich-Blair H."/>
        </authorList>
    </citation>
    <scope>NUCLEOTIDE SEQUENCE [LARGE SCALE GENOMIC DNA]</scope>
    <source>
        <strain evidence="2">ATCC 19061 / DSM 3370 / CCUG 14189 / LMG 1036 / NCIMB 9965 / AN6</strain>
    </source>
</reference>
<evidence type="ECO:0000313" key="2">
    <source>
        <dbReference type="Proteomes" id="UP000008075"/>
    </source>
</evidence>
<dbReference type="GeneID" id="24902340"/>
<keyword evidence="2" id="KW-1185">Reference proteome</keyword>
<dbReference type="AlphaFoldDB" id="D3VAB7"/>
<evidence type="ECO:0000313" key="1">
    <source>
        <dbReference type="EMBL" id="CBJ91681.1"/>
    </source>
</evidence>
<organism evidence="1 2">
    <name type="scientific">Xenorhabdus nematophila (strain ATCC 19061 / DSM 3370 / CCUG 14189 / LMG 1036 / NCIMB 9965 / AN6)</name>
    <dbReference type="NCBI Taxonomy" id="406817"/>
    <lineage>
        <taxon>Bacteria</taxon>
        <taxon>Pseudomonadati</taxon>
        <taxon>Pseudomonadota</taxon>
        <taxon>Gammaproteobacteria</taxon>
        <taxon>Enterobacterales</taxon>
        <taxon>Morganellaceae</taxon>
        <taxon>Xenorhabdus</taxon>
    </lineage>
</organism>
<dbReference type="EMBL" id="FN667742">
    <property type="protein sequence ID" value="CBJ91681.1"/>
    <property type="molecule type" value="Genomic_DNA"/>
</dbReference>
<protein>
    <submittedName>
        <fullName evidence="1">Uncharacterized protein</fullName>
    </submittedName>
</protein>
<dbReference type="HOGENOM" id="CLU_2830333_0_0_6"/>
<dbReference type="KEGG" id="xne:XNC1_3650"/>
<proteinExistence type="predicted"/>
<dbReference type="Proteomes" id="UP000008075">
    <property type="component" value="Chromosome"/>
</dbReference>
<dbReference type="RefSeq" id="WP_013185202.1">
    <property type="nucleotide sequence ID" value="NC_014228.1"/>
</dbReference>
<gene>
    <name evidence="1" type="ordered locus">XNC1_3650</name>
</gene>
<sequence>MTEKILSPDGNDFSRRVSDAYVADVLIKNKKTFTATGLTISAFKGGQMYRKQALPFRLREFLAKTA</sequence>
<accession>D3VAB7</accession>
<name>D3VAB7_XENNA</name>
<dbReference type="STRING" id="406817.XNC1_3650"/>